<feature type="domain" description="SET" evidence="11">
    <location>
        <begin position="98"/>
        <end position="214"/>
    </location>
</feature>
<dbReference type="InterPro" id="IPR006560">
    <property type="entry name" value="AWS_dom"/>
</dbReference>
<evidence type="ECO:0000259" key="10">
    <source>
        <dbReference type="PROSITE" id="PS50014"/>
    </source>
</evidence>
<dbReference type="InterPro" id="IPR036427">
    <property type="entry name" value="Bromodomain-like_sf"/>
</dbReference>
<dbReference type="PROSITE" id="PS50014">
    <property type="entry name" value="BROMODOMAIN_2"/>
    <property type="match status" value="1"/>
</dbReference>
<evidence type="ECO:0000256" key="3">
    <source>
        <dbReference type="ARBA" id="ARBA00022454"/>
    </source>
</evidence>
<dbReference type="Pfam" id="PF00439">
    <property type="entry name" value="Bromodomain"/>
    <property type="match status" value="1"/>
</dbReference>
<dbReference type="PANTHER" id="PTHR46147:SF3">
    <property type="entry name" value="HISTONE-LYSINE N-METHYLTRANSFERASE ASH1"/>
    <property type="match status" value="1"/>
</dbReference>
<evidence type="ECO:0000259" key="12">
    <source>
        <dbReference type="PROSITE" id="PS50868"/>
    </source>
</evidence>
<dbReference type="InterPro" id="IPR001214">
    <property type="entry name" value="SET_dom"/>
</dbReference>
<gene>
    <name evidence="13" type="ORF">ElyMa_006996600</name>
</gene>
<protein>
    <submittedName>
        <fullName evidence="13">Histone-lysine N-methyltransferase</fullName>
    </submittedName>
</protein>
<dbReference type="PROSITE" id="PS50280">
    <property type="entry name" value="SET"/>
    <property type="match status" value="1"/>
</dbReference>
<dbReference type="SUPFAM" id="SSF47370">
    <property type="entry name" value="Bromodomain"/>
    <property type="match status" value="1"/>
</dbReference>
<dbReference type="GO" id="GO:0005694">
    <property type="term" value="C:chromosome"/>
    <property type="evidence" value="ECO:0007669"/>
    <property type="project" value="UniProtKB-SubCell"/>
</dbReference>
<evidence type="ECO:0000313" key="14">
    <source>
        <dbReference type="Proteomes" id="UP000762676"/>
    </source>
</evidence>
<sequence>MVRCRERLTYDPCEHEFGLMPQPLHIGHFYMRQQQDFQLPYDIWWQHKHQQLPKKPEPKIKFRNIRTSKMIYTECSPSTCPLGEDCGNQRIQKHEWVPGLVKVQTKDRGIGVVTKNPIKTGQFILEYLGEVVSETEFRRRMMEEYSEECHHYALHLDSGSLIDGYRMGNIGRYVNHACQPNCEMQKWNVNGLYRMVLFALRDIEAGEELSYDYNFDPFNQETQQECRCGSVECRGVIGGKRSLNLGKQATDKVVEDYKDKRKSKFMNKKIKDKQLSDSLPVQPMAKPMTLKERCYARKHRTFLVRNVDKIRNQSKPGKSLFAEPKEEANPLDSTKVNVFNPDLMLAAFNERSVKTRLAAYAEDNPELARRHHLALIFDEMLSKLLSLKDGDGYSLVTPLMTLPSKKKQPQYYTIIREPIAMSMIKERVKTGFYNHLSSFNADVMLLFSNVEVCKHFFLMPLFLLLIVE</sequence>
<keyword evidence="7 9" id="KW-0103">Bromodomain</keyword>
<dbReference type="Proteomes" id="UP000762676">
    <property type="component" value="Unassembled WGS sequence"/>
</dbReference>
<evidence type="ECO:0000256" key="1">
    <source>
        <dbReference type="ARBA" id="ARBA00004123"/>
    </source>
</evidence>
<evidence type="ECO:0000259" key="11">
    <source>
        <dbReference type="PROSITE" id="PS50280"/>
    </source>
</evidence>
<dbReference type="InterPro" id="IPR046341">
    <property type="entry name" value="SET_dom_sf"/>
</dbReference>
<keyword evidence="6" id="KW-0949">S-adenosyl-L-methionine</keyword>
<keyword evidence="4" id="KW-0489">Methyltransferase</keyword>
<dbReference type="SUPFAM" id="SSF82199">
    <property type="entry name" value="SET domain"/>
    <property type="match status" value="1"/>
</dbReference>
<evidence type="ECO:0000256" key="7">
    <source>
        <dbReference type="ARBA" id="ARBA00023117"/>
    </source>
</evidence>
<dbReference type="InterPro" id="IPR001487">
    <property type="entry name" value="Bromodomain"/>
</dbReference>
<dbReference type="Pfam" id="PF17907">
    <property type="entry name" value="AWS"/>
    <property type="match status" value="1"/>
</dbReference>
<keyword evidence="8" id="KW-0539">Nucleus</keyword>
<proteinExistence type="predicted"/>
<name>A0AAV4JN00_9GAST</name>
<dbReference type="AlphaFoldDB" id="A0AAV4JN00"/>
<dbReference type="Pfam" id="PF00856">
    <property type="entry name" value="SET"/>
    <property type="match status" value="1"/>
</dbReference>
<evidence type="ECO:0000256" key="8">
    <source>
        <dbReference type="ARBA" id="ARBA00023242"/>
    </source>
</evidence>
<evidence type="ECO:0000256" key="9">
    <source>
        <dbReference type="PROSITE-ProRule" id="PRU00035"/>
    </source>
</evidence>
<feature type="domain" description="Bromo" evidence="10">
    <location>
        <begin position="391"/>
        <end position="449"/>
    </location>
</feature>
<organism evidence="13 14">
    <name type="scientific">Elysia marginata</name>
    <dbReference type="NCBI Taxonomy" id="1093978"/>
    <lineage>
        <taxon>Eukaryota</taxon>
        <taxon>Metazoa</taxon>
        <taxon>Spiralia</taxon>
        <taxon>Lophotrochozoa</taxon>
        <taxon>Mollusca</taxon>
        <taxon>Gastropoda</taxon>
        <taxon>Heterobranchia</taxon>
        <taxon>Euthyneura</taxon>
        <taxon>Panpulmonata</taxon>
        <taxon>Sacoglossa</taxon>
        <taxon>Placobranchoidea</taxon>
        <taxon>Plakobranchidae</taxon>
        <taxon>Elysia</taxon>
    </lineage>
</organism>
<dbReference type="SMART" id="SM00297">
    <property type="entry name" value="BROMO"/>
    <property type="match status" value="1"/>
</dbReference>
<accession>A0AAV4JN00</accession>
<dbReference type="PANTHER" id="PTHR46147">
    <property type="entry name" value="HISTONE-LYSINE N-METHYLTRANSFERASE ASH1"/>
    <property type="match status" value="1"/>
</dbReference>
<evidence type="ECO:0000256" key="4">
    <source>
        <dbReference type="ARBA" id="ARBA00022603"/>
    </source>
</evidence>
<dbReference type="Gene3D" id="2.170.270.10">
    <property type="entry name" value="SET domain"/>
    <property type="match status" value="1"/>
</dbReference>
<dbReference type="InterPro" id="IPR003616">
    <property type="entry name" value="Post-SET_dom"/>
</dbReference>
<dbReference type="PROSITE" id="PS50868">
    <property type="entry name" value="POST_SET"/>
    <property type="match status" value="1"/>
</dbReference>
<dbReference type="EMBL" id="BMAT01013981">
    <property type="protein sequence ID" value="GFS24182.1"/>
    <property type="molecule type" value="Genomic_DNA"/>
</dbReference>
<reference evidence="13 14" key="1">
    <citation type="journal article" date="2021" name="Elife">
        <title>Chloroplast acquisition without the gene transfer in kleptoplastic sea slugs, Plakobranchus ocellatus.</title>
        <authorList>
            <person name="Maeda T."/>
            <person name="Takahashi S."/>
            <person name="Yoshida T."/>
            <person name="Shimamura S."/>
            <person name="Takaki Y."/>
            <person name="Nagai Y."/>
            <person name="Toyoda A."/>
            <person name="Suzuki Y."/>
            <person name="Arimoto A."/>
            <person name="Ishii H."/>
            <person name="Satoh N."/>
            <person name="Nishiyama T."/>
            <person name="Hasebe M."/>
            <person name="Maruyama T."/>
            <person name="Minagawa J."/>
            <person name="Obokata J."/>
            <person name="Shigenobu S."/>
        </authorList>
    </citation>
    <scope>NUCLEOTIDE SEQUENCE [LARGE SCALE GENOMIC DNA]</scope>
</reference>
<keyword evidence="5" id="KW-0808">Transferase</keyword>
<dbReference type="CDD" id="cd19174">
    <property type="entry name" value="SET_ASH1L"/>
    <property type="match status" value="1"/>
</dbReference>
<keyword evidence="14" id="KW-1185">Reference proteome</keyword>
<dbReference type="GO" id="GO:0005654">
    <property type="term" value="C:nucleoplasm"/>
    <property type="evidence" value="ECO:0007669"/>
    <property type="project" value="TreeGrafter"/>
</dbReference>
<dbReference type="GO" id="GO:0042800">
    <property type="term" value="F:histone H3K4 methyltransferase activity"/>
    <property type="evidence" value="ECO:0007669"/>
    <property type="project" value="TreeGrafter"/>
</dbReference>
<dbReference type="Gene3D" id="1.20.920.10">
    <property type="entry name" value="Bromodomain-like"/>
    <property type="match status" value="1"/>
</dbReference>
<evidence type="ECO:0000256" key="2">
    <source>
        <dbReference type="ARBA" id="ARBA00004286"/>
    </source>
</evidence>
<comment type="caution">
    <text evidence="13">The sequence shown here is derived from an EMBL/GenBank/DDBJ whole genome shotgun (WGS) entry which is preliminary data.</text>
</comment>
<dbReference type="SMART" id="SM00508">
    <property type="entry name" value="PostSET"/>
    <property type="match status" value="1"/>
</dbReference>
<evidence type="ECO:0000256" key="6">
    <source>
        <dbReference type="ARBA" id="ARBA00022691"/>
    </source>
</evidence>
<evidence type="ECO:0000313" key="13">
    <source>
        <dbReference type="EMBL" id="GFS24182.1"/>
    </source>
</evidence>
<comment type="subcellular location">
    <subcellularLocation>
        <location evidence="2">Chromosome</location>
    </subcellularLocation>
    <subcellularLocation>
        <location evidence="1">Nucleus</location>
    </subcellularLocation>
</comment>
<evidence type="ECO:0000256" key="5">
    <source>
        <dbReference type="ARBA" id="ARBA00022679"/>
    </source>
</evidence>
<dbReference type="SMART" id="SM00317">
    <property type="entry name" value="SET"/>
    <property type="match status" value="1"/>
</dbReference>
<dbReference type="GO" id="GO:0006355">
    <property type="term" value="P:regulation of DNA-templated transcription"/>
    <property type="evidence" value="ECO:0007669"/>
    <property type="project" value="TreeGrafter"/>
</dbReference>
<feature type="domain" description="Post-SET" evidence="12">
    <location>
        <begin position="222"/>
        <end position="238"/>
    </location>
</feature>
<dbReference type="GO" id="GO:0032259">
    <property type="term" value="P:methylation"/>
    <property type="evidence" value="ECO:0007669"/>
    <property type="project" value="UniProtKB-KW"/>
</dbReference>
<keyword evidence="3" id="KW-0158">Chromosome</keyword>